<dbReference type="InterPro" id="IPR029063">
    <property type="entry name" value="SAM-dependent_MTases_sf"/>
</dbReference>
<dbReference type="Gene3D" id="3.40.50.150">
    <property type="entry name" value="Vaccinia Virus protein VP39"/>
    <property type="match status" value="1"/>
</dbReference>
<name>A0A368XQ27_9BURK</name>
<protein>
    <submittedName>
        <fullName evidence="2">Methyltransferase family protein</fullName>
    </submittedName>
</protein>
<proteinExistence type="predicted"/>
<keyword evidence="3" id="KW-1185">Reference proteome</keyword>
<accession>A0A368XQ27</accession>
<reference evidence="2 3" key="1">
    <citation type="submission" date="2018-07" db="EMBL/GenBank/DDBJ databases">
        <title>Genomic Encyclopedia of Type Strains, Phase IV (KMG-IV): sequencing the most valuable type-strain genomes for metagenomic binning, comparative biology and taxonomic classification.</title>
        <authorList>
            <person name="Goeker M."/>
        </authorList>
    </citation>
    <scope>NUCLEOTIDE SEQUENCE [LARGE SCALE GENOMIC DNA]</scope>
    <source>
        <strain evidence="2 3">DSM 21634</strain>
    </source>
</reference>
<dbReference type="EMBL" id="QPJK01000006">
    <property type="protein sequence ID" value="RCW69266.1"/>
    <property type="molecule type" value="Genomic_DNA"/>
</dbReference>
<dbReference type="AlphaFoldDB" id="A0A368XQ27"/>
<dbReference type="Pfam" id="PF08242">
    <property type="entry name" value="Methyltransf_12"/>
    <property type="match status" value="1"/>
</dbReference>
<dbReference type="GO" id="GO:0032259">
    <property type="term" value="P:methylation"/>
    <property type="evidence" value="ECO:0007669"/>
    <property type="project" value="UniProtKB-KW"/>
</dbReference>
<gene>
    <name evidence="2" type="ORF">DES41_106137</name>
</gene>
<dbReference type="InterPro" id="IPR013217">
    <property type="entry name" value="Methyltransf_12"/>
</dbReference>
<evidence type="ECO:0000259" key="1">
    <source>
        <dbReference type="Pfam" id="PF08242"/>
    </source>
</evidence>
<dbReference type="CDD" id="cd02440">
    <property type="entry name" value="AdoMet_MTases"/>
    <property type="match status" value="1"/>
</dbReference>
<dbReference type="Proteomes" id="UP000252884">
    <property type="component" value="Unassembled WGS sequence"/>
</dbReference>
<dbReference type="OrthoDB" id="9777638at2"/>
<evidence type="ECO:0000313" key="3">
    <source>
        <dbReference type="Proteomes" id="UP000252884"/>
    </source>
</evidence>
<dbReference type="SUPFAM" id="SSF53335">
    <property type="entry name" value="S-adenosyl-L-methionine-dependent methyltransferases"/>
    <property type="match status" value="1"/>
</dbReference>
<keyword evidence="2" id="KW-0489">Methyltransferase</keyword>
<organism evidence="2 3">
    <name type="scientific">Pseudorhodoferax soli</name>
    <dbReference type="NCBI Taxonomy" id="545864"/>
    <lineage>
        <taxon>Bacteria</taxon>
        <taxon>Pseudomonadati</taxon>
        <taxon>Pseudomonadota</taxon>
        <taxon>Betaproteobacteria</taxon>
        <taxon>Burkholderiales</taxon>
        <taxon>Comamonadaceae</taxon>
    </lineage>
</organism>
<evidence type="ECO:0000313" key="2">
    <source>
        <dbReference type="EMBL" id="RCW69266.1"/>
    </source>
</evidence>
<dbReference type="GO" id="GO:0008168">
    <property type="term" value="F:methyltransferase activity"/>
    <property type="evidence" value="ECO:0007669"/>
    <property type="project" value="UniProtKB-KW"/>
</dbReference>
<sequence>MSSTTDYFAANLANWNERADIHVRDETGFYGIDTLLAGGNLLTPIEASEVGDVAGLRLAHFQCHIGTDSLSLARLGAGVVGLDFSPAAIAHARQLGQLCGLPARFVEGSVYDAPALLGTGFDRVFTTWGTVCWLDDLPAWARAVAAVLAPGGKLYFADTHPQVCQFEADSAGGLVLRQHFRTEATAPLAFDEATSYDGSRQRIASTRTYEWVHPLSDILNALVGAGLRIDFVREHEALPWRPYPDMVAGADRLFRLPAGHVRLPLALSIGATRAG</sequence>
<feature type="domain" description="Methyltransferase type 12" evidence="1">
    <location>
        <begin position="61"/>
        <end position="154"/>
    </location>
</feature>
<comment type="caution">
    <text evidence="2">The sequence shown here is derived from an EMBL/GenBank/DDBJ whole genome shotgun (WGS) entry which is preliminary data.</text>
</comment>
<dbReference type="RefSeq" id="WP_114469688.1">
    <property type="nucleotide sequence ID" value="NZ_QPJK01000006.1"/>
</dbReference>
<keyword evidence="2" id="KW-0808">Transferase</keyword>